<sequence length="254" mass="27961">MKGRFLTYKSDKGGDHLMRKTGQVFTLLLLLTLLTACVEGDLKLKINKDGSGEHTVTAGVEKEALNRFGDRAENMMNSVSGELESKGYEVEFYEENGFTGFRAKKNFENVQEMEILPVSDGMTEAGVAPAIGNVPVEMTTEGGIFTTTYKVEAELNLSNSGVIGGMQTLVADQLDLTFTLDLPLKPKSHNADRVDDDVLQWDIRTAGKTNVMVEMVVPNVKNIIIAGVAGIVVLLLFIFLLKKRKKQHDYESPL</sequence>
<evidence type="ECO:0000313" key="4">
    <source>
        <dbReference type="Proteomes" id="UP000447393"/>
    </source>
</evidence>
<evidence type="ECO:0000259" key="2">
    <source>
        <dbReference type="Pfam" id="PF21946"/>
    </source>
</evidence>
<keyword evidence="1" id="KW-0812">Transmembrane</keyword>
<comment type="caution">
    <text evidence="3">The sequence shown here is derived from an EMBL/GenBank/DDBJ whole genome shotgun (WGS) entry which is preliminary data.</text>
</comment>
<organism evidence="3 4">
    <name type="scientific">Halobacillus litoralis</name>
    <dbReference type="NCBI Taxonomy" id="45668"/>
    <lineage>
        <taxon>Bacteria</taxon>
        <taxon>Bacillati</taxon>
        <taxon>Bacillota</taxon>
        <taxon>Bacilli</taxon>
        <taxon>Bacillales</taxon>
        <taxon>Bacillaceae</taxon>
        <taxon>Halobacillus</taxon>
    </lineage>
</organism>
<reference evidence="3 4" key="1">
    <citation type="submission" date="2019-11" db="EMBL/GenBank/DDBJ databases">
        <title>Genome sequences of 17 halophilic strains isolated from different environments.</title>
        <authorList>
            <person name="Furrow R.E."/>
        </authorList>
    </citation>
    <scope>NUCLEOTIDE SEQUENCE [LARGE SCALE GENOMIC DNA]</scope>
    <source>
        <strain evidence="3 4">22505_10_Sand</strain>
    </source>
</reference>
<feature type="domain" description="LppM" evidence="2">
    <location>
        <begin position="41"/>
        <end position="211"/>
    </location>
</feature>
<evidence type="ECO:0000313" key="3">
    <source>
        <dbReference type="EMBL" id="MYL50783.1"/>
    </source>
</evidence>
<dbReference type="InterPro" id="IPR053807">
    <property type="entry name" value="LppM"/>
</dbReference>
<keyword evidence="1" id="KW-0472">Membrane</keyword>
<dbReference type="AlphaFoldDB" id="A0A845E7X3"/>
<dbReference type="EMBL" id="WMEZ01000006">
    <property type="protein sequence ID" value="MYL50783.1"/>
    <property type="molecule type" value="Genomic_DNA"/>
</dbReference>
<gene>
    <name evidence="3" type="ORF">GLV98_14910</name>
</gene>
<protein>
    <submittedName>
        <fullName evidence="3">DUF3153 domain-containing protein</fullName>
    </submittedName>
</protein>
<name>A0A845E7X3_9BACI</name>
<accession>A0A845E7X3</accession>
<keyword evidence="1" id="KW-1133">Transmembrane helix</keyword>
<dbReference type="Pfam" id="PF21946">
    <property type="entry name" value="LppM"/>
    <property type="match status" value="1"/>
</dbReference>
<feature type="transmembrane region" description="Helical" evidence="1">
    <location>
        <begin position="223"/>
        <end position="241"/>
    </location>
</feature>
<proteinExistence type="predicted"/>
<dbReference type="Proteomes" id="UP000447393">
    <property type="component" value="Unassembled WGS sequence"/>
</dbReference>
<evidence type="ECO:0000256" key="1">
    <source>
        <dbReference type="SAM" id="Phobius"/>
    </source>
</evidence>